<protein>
    <recommendedName>
        <fullName evidence="5">BTB domain-containing protein</fullName>
    </recommendedName>
</protein>
<evidence type="ECO:0000256" key="2">
    <source>
        <dbReference type="SAM" id="SignalP"/>
    </source>
</evidence>
<comment type="caution">
    <text evidence="3">The sequence shown here is derived from an EMBL/GenBank/DDBJ whole genome shotgun (WGS) entry which is preliminary data.</text>
</comment>
<feature type="signal peptide" evidence="2">
    <location>
        <begin position="1"/>
        <end position="17"/>
    </location>
</feature>
<gene>
    <name evidence="3" type="ORF">MKZ38_003639</name>
</gene>
<feature type="chain" id="PRO_5042160967" description="BTB domain-containing protein" evidence="2">
    <location>
        <begin position="18"/>
        <end position="440"/>
    </location>
</feature>
<feature type="region of interest" description="Disordered" evidence="1">
    <location>
        <begin position="371"/>
        <end position="417"/>
    </location>
</feature>
<evidence type="ECO:0000313" key="4">
    <source>
        <dbReference type="Proteomes" id="UP001201980"/>
    </source>
</evidence>
<accession>A0AAD5RME7</accession>
<keyword evidence="2" id="KW-0732">Signal</keyword>
<sequence>MVGIAVYVLLPFHPVTTTTWEISDEPSRWVANGIPMGLRPYTNIIDGVNERTLGAEIIHVAVGSEQREFSIHRKLLESSGDYFTDIIVAALPPQKASDFFSTTTGFVPGSRSHLSRQREWTTDAFTIWLPAESPTMFELFVLWLYQRSTGLSRLVDEATSFGGIGSWPGRGGNGKVIAQTCRALNLHWNLARLHVFAAKADIEELQDVALDCLQDVFFRCDWDITPNFVRVVYERCDPDHAFRLRKWTVAMMAWTLATKDVDLESLCPGMTQPPPAQQSFISTIARRFGILIGDTPDLLRDFSDHVSKLSKIRGDASSKNPSIRLPSNALKSDGRQYGFRMCSFHSHRRDVGQGTCPHRLGIASMNPAASTTRGFSGPWSDGKGGARFGSSAGSSRSRRTNAGEFGSDSSSSSSDIERLFPCLATPGPLVRFGSESESED</sequence>
<dbReference type="EMBL" id="JAKWBI020000216">
    <property type="protein sequence ID" value="KAJ2898819.1"/>
    <property type="molecule type" value="Genomic_DNA"/>
</dbReference>
<dbReference type="Proteomes" id="UP001201980">
    <property type="component" value="Unassembled WGS sequence"/>
</dbReference>
<evidence type="ECO:0000313" key="3">
    <source>
        <dbReference type="EMBL" id="KAJ2898819.1"/>
    </source>
</evidence>
<evidence type="ECO:0000256" key="1">
    <source>
        <dbReference type="SAM" id="MobiDB-lite"/>
    </source>
</evidence>
<organism evidence="3 4">
    <name type="scientific">Zalerion maritima</name>
    <dbReference type="NCBI Taxonomy" id="339359"/>
    <lineage>
        <taxon>Eukaryota</taxon>
        <taxon>Fungi</taxon>
        <taxon>Dikarya</taxon>
        <taxon>Ascomycota</taxon>
        <taxon>Pezizomycotina</taxon>
        <taxon>Sordariomycetes</taxon>
        <taxon>Lulworthiomycetidae</taxon>
        <taxon>Lulworthiales</taxon>
        <taxon>Lulworthiaceae</taxon>
        <taxon>Zalerion</taxon>
    </lineage>
</organism>
<reference evidence="3" key="1">
    <citation type="submission" date="2022-07" db="EMBL/GenBank/DDBJ databases">
        <title>Draft genome sequence of Zalerion maritima ATCC 34329, a (micro)plastics degrading marine fungus.</title>
        <authorList>
            <person name="Paco A."/>
            <person name="Goncalves M.F.M."/>
            <person name="Rocha-Santos T.A.P."/>
            <person name="Alves A."/>
        </authorList>
    </citation>
    <scope>NUCLEOTIDE SEQUENCE</scope>
    <source>
        <strain evidence="3">ATCC 34329</strain>
    </source>
</reference>
<name>A0AAD5RME7_9PEZI</name>
<dbReference type="AlphaFoldDB" id="A0AAD5RME7"/>
<proteinExistence type="predicted"/>
<keyword evidence="4" id="KW-1185">Reference proteome</keyword>
<evidence type="ECO:0008006" key="5">
    <source>
        <dbReference type="Google" id="ProtNLM"/>
    </source>
</evidence>